<gene>
    <name evidence="7" type="ORF">ACFFN0_15060</name>
</gene>
<name>A0ABV5V6B9_9MICO</name>
<feature type="transmembrane region" description="Helical" evidence="5">
    <location>
        <begin position="91"/>
        <end position="109"/>
    </location>
</feature>
<evidence type="ECO:0000256" key="5">
    <source>
        <dbReference type="SAM" id="Phobius"/>
    </source>
</evidence>
<dbReference type="RefSeq" id="WP_238330528.1">
    <property type="nucleotide sequence ID" value="NZ_JBHMAX010000033.1"/>
</dbReference>
<dbReference type="PANTHER" id="PTHR37422">
    <property type="entry name" value="TEICHURONIC ACID BIOSYNTHESIS PROTEIN TUAE"/>
    <property type="match status" value="1"/>
</dbReference>
<dbReference type="PANTHER" id="PTHR37422:SF13">
    <property type="entry name" value="LIPOPOLYSACCHARIDE BIOSYNTHESIS PROTEIN PA4999-RELATED"/>
    <property type="match status" value="1"/>
</dbReference>
<evidence type="ECO:0000313" key="7">
    <source>
        <dbReference type="EMBL" id="MFB9733366.1"/>
    </source>
</evidence>
<accession>A0ABV5V6B9</accession>
<evidence type="ECO:0000313" key="8">
    <source>
        <dbReference type="Proteomes" id="UP001589613"/>
    </source>
</evidence>
<feature type="transmembrane region" description="Helical" evidence="5">
    <location>
        <begin position="56"/>
        <end position="76"/>
    </location>
</feature>
<protein>
    <submittedName>
        <fullName evidence="7">O-antigen ligase family protein</fullName>
    </submittedName>
</protein>
<dbReference type="EMBL" id="JBHMAX010000033">
    <property type="protein sequence ID" value="MFB9733366.1"/>
    <property type="molecule type" value="Genomic_DNA"/>
</dbReference>
<dbReference type="Proteomes" id="UP001589613">
    <property type="component" value="Unassembled WGS sequence"/>
</dbReference>
<feature type="transmembrane region" description="Helical" evidence="5">
    <location>
        <begin position="248"/>
        <end position="269"/>
    </location>
</feature>
<dbReference type="Pfam" id="PF04932">
    <property type="entry name" value="Wzy_C"/>
    <property type="match status" value="1"/>
</dbReference>
<keyword evidence="3 5" id="KW-1133">Transmembrane helix</keyword>
<feature type="transmembrane region" description="Helical" evidence="5">
    <location>
        <begin position="325"/>
        <end position="346"/>
    </location>
</feature>
<evidence type="ECO:0000256" key="4">
    <source>
        <dbReference type="ARBA" id="ARBA00023136"/>
    </source>
</evidence>
<evidence type="ECO:0000256" key="1">
    <source>
        <dbReference type="ARBA" id="ARBA00004141"/>
    </source>
</evidence>
<feature type="transmembrane region" description="Helical" evidence="5">
    <location>
        <begin position="121"/>
        <end position="140"/>
    </location>
</feature>
<feature type="transmembrane region" description="Helical" evidence="5">
    <location>
        <begin position="366"/>
        <end position="384"/>
    </location>
</feature>
<feature type="transmembrane region" description="Helical" evidence="5">
    <location>
        <begin position="177"/>
        <end position="198"/>
    </location>
</feature>
<feature type="transmembrane region" description="Helical" evidence="5">
    <location>
        <begin position="390"/>
        <end position="410"/>
    </location>
</feature>
<sequence length="432" mass="45502">MIAFSVFFFPSTMVLDPLGAAGTVPIILSLILFMLWFASALLGLHNPLPLRHPGRLAIGSLIFVTLLSYAALNAGLTGGSTATTRATADRWLLVLLASFAIVVVAAETIRSTDDALRYVRAILNGALFCSLVAVAQFTIQVNPMEWIGMAMPGFVDNGGATVYQLRGAMVRVAGSTFTPIELAVVCSMLLPLSIWRLIYDRRGRKWVHAVGTALLIFGIAITISRSGVLGIVVALATFFPFLPRAARVWAAVAAPVALVGLFMTVPGLMSTLGNALNPPPNDLSLTTRMNNYPRVVAMLEERPWLGLGPGNYLPENALHILDNQYLQSAVTIGLVGLAGTVMYLAFPAITTLHAARTAQAPALRTLAGAVTAGCAVATVGSLTFDSLSFPVFTLTYPALVGLGGAVWLMARRDAGAPRPDAPPAGEPIPGGL</sequence>
<evidence type="ECO:0000256" key="3">
    <source>
        <dbReference type="ARBA" id="ARBA00022989"/>
    </source>
</evidence>
<organism evidence="7 8">
    <name type="scientific">Ornithinimicrobium kibberense</name>
    <dbReference type="NCBI Taxonomy" id="282060"/>
    <lineage>
        <taxon>Bacteria</taxon>
        <taxon>Bacillati</taxon>
        <taxon>Actinomycetota</taxon>
        <taxon>Actinomycetes</taxon>
        <taxon>Micrococcales</taxon>
        <taxon>Ornithinimicrobiaceae</taxon>
        <taxon>Ornithinimicrobium</taxon>
    </lineage>
</organism>
<keyword evidence="8" id="KW-1185">Reference proteome</keyword>
<comment type="subcellular location">
    <subcellularLocation>
        <location evidence="1">Membrane</location>
        <topology evidence="1">Multi-pass membrane protein</topology>
    </subcellularLocation>
</comment>
<keyword evidence="2 5" id="KW-0812">Transmembrane</keyword>
<feature type="transmembrane region" description="Helical" evidence="5">
    <location>
        <begin position="210"/>
        <end position="236"/>
    </location>
</feature>
<reference evidence="7 8" key="1">
    <citation type="submission" date="2024-09" db="EMBL/GenBank/DDBJ databases">
        <authorList>
            <person name="Sun Q."/>
            <person name="Mori K."/>
        </authorList>
    </citation>
    <scope>NUCLEOTIDE SEQUENCE [LARGE SCALE GENOMIC DNA]</scope>
    <source>
        <strain evidence="7 8">JCM 12763</strain>
    </source>
</reference>
<keyword evidence="4 5" id="KW-0472">Membrane</keyword>
<feature type="domain" description="O-antigen ligase-related" evidence="6">
    <location>
        <begin position="212"/>
        <end position="339"/>
    </location>
</feature>
<proteinExistence type="predicted"/>
<feature type="transmembrane region" description="Helical" evidence="5">
    <location>
        <begin position="20"/>
        <end position="44"/>
    </location>
</feature>
<evidence type="ECO:0000259" key="6">
    <source>
        <dbReference type="Pfam" id="PF04932"/>
    </source>
</evidence>
<evidence type="ECO:0000256" key="2">
    <source>
        <dbReference type="ARBA" id="ARBA00022692"/>
    </source>
</evidence>
<dbReference type="GO" id="GO:0016874">
    <property type="term" value="F:ligase activity"/>
    <property type="evidence" value="ECO:0007669"/>
    <property type="project" value="UniProtKB-KW"/>
</dbReference>
<dbReference type="InterPro" id="IPR051533">
    <property type="entry name" value="WaaL-like"/>
</dbReference>
<dbReference type="InterPro" id="IPR007016">
    <property type="entry name" value="O-antigen_ligase-rel_domated"/>
</dbReference>
<comment type="caution">
    <text evidence="7">The sequence shown here is derived from an EMBL/GenBank/DDBJ whole genome shotgun (WGS) entry which is preliminary data.</text>
</comment>
<keyword evidence="7" id="KW-0436">Ligase</keyword>